<dbReference type="InterPro" id="IPR037950">
    <property type="entry name" value="PgdA-like"/>
</dbReference>
<dbReference type="GO" id="GO:0045493">
    <property type="term" value="P:xylan catabolic process"/>
    <property type="evidence" value="ECO:0007669"/>
    <property type="project" value="UniProtKB-KW"/>
</dbReference>
<dbReference type="CDD" id="cd10938">
    <property type="entry name" value="CE4_HpPgdA_like"/>
    <property type="match status" value="1"/>
</dbReference>
<dbReference type="SUPFAM" id="SSF88713">
    <property type="entry name" value="Glycoside hydrolase/deacetylase"/>
    <property type="match status" value="1"/>
</dbReference>
<dbReference type="Pfam" id="PF01522">
    <property type="entry name" value="Polysacc_deac_1"/>
    <property type="match status" value="1"/>
</dbReference>
<keyword evidence="2" id="KW-0858">Xylan degradation</keyword>
<organism evidence="2">
    <name type="scientific">uncultured Anaerotruncus sp</name>
    <dbReference type="NCBI Taxonomy" id="905011"/>
    <lineage>
        <taxon>Bacteria</taxon>
        <taxon>Bacillati</taxon>
        <taxon>Bacillota</taxon>
        <taxon>Clostridia</taxon>
        <taxon>Eubacteriales</taxon>
        <taxon>Oscillospiraceae</taxon>
        <taxon>Anaerotruncus</taxon>
        <taxon>environmental samples</taxon>
    </lineage>
</organism>
<keyword evidence="2" id="KW-0326">Glycosidase</keyword>
<feature type="domain" description="NodB homology" evidence="1">
    <location>
        <begin position="39"/>
        <end position="265"/>
    </location>
</feature>
<dbReference type="Gene3D" id="3.20.20.370">
    <property type="entry name" value="Glycoside hydrolase/deacetylase"/>
    <property type="match status" value="1"/>
</dbReference>
<evidence type="ECO:0000259" key="1">
    <source>
        <dbReference type="PROSITE" id="PS51677"/>
    </source>
</evidence>
<dbReference type="EMBL" id="FMHG01000001">
    <property type="protein sequence ID" value="SCJ72576.1"/>
    <property type="molecule type" value="Genomic_DNA"/>
</dbReference>
<evidence type="ECO:0000313" key="2">
    <source>
        <dbReference type="EMBL" id="SCJ72576.1"/>
    </source>
</evidence>
<keyword evidence="2" id="KW-0378">Hydrolase</keyword>
<proteinExistence type="predicted"/>
<dbReference type="GO" id="GO:0016798">
    <property type="term" value="F:hydrolase activity, acting on glycosyl bonds"/>
    <property type="evidence" value="ECO:0007669"/>
    <property type="project" value="UniProtKB-KW"/>
</dbReference>
<sequence length="284" mass="32412">MYTQHPKWPQNIQCAAMITVNLDAEYFWLQLDERAAHMPKTLSMGQYGMTRGLGRLLDILQRFSIKATFFVPGIVAEKYAGYMKDIVSAGHEIACHGYLHENLSLFDRAQQQERLKKAVAAIEKYSGVSPRGFRAPEGDLTLETLQIAHSLGMCYSSDLSDDDRPYFMPVDDAGTQMLQIPIQWANFDFPYLAFNYRPAFPAGQGRVAPYSSMLSNWKDEFTGHYTHHLCYVMQLDPQTIGNPGRSAILEEFLTFVKDKSGVWFATGSEMYDYCRQNESEILHR</sequence>
<name>A0A1C6IRV0_9FIRM</name>
<gene>
    <name evidence="2" type="ORF">SAMEA3545359_01640</name>
</gene>
<dbReference type="AlphaFoldDB" id="A0A1C6IRV0"/>
<dbReference type="PANTHER" id="PTHR47561">
    <property type="entry name" value="POLYSACCHARIDE DEACETYLASE FAMILY PROTEIN (AFU_ORTHOLOGUE AFUA_6G05030)"/>
    <property type="match status" value="1"/>
</dbReference>
<dbReference type="InterPro" id="IPR002509">
    <property type="entry name" value="NODB_dom"/>
</dbReference>
<reference evidence="2" key="1">
    <citation type="submission" date="2015-09" db="EMBL/GenBank/DDBJ databases">
        <authorList>
            <consortium name="Pathogen Informatics"/>
        </authorList>
    </citation>
    <scope>NUCLEOTIDE SEQUENCE</scope>
    <source>
        <strain evidence="2">2789STDY5834896</strain>
    </source>
</reference>
<dbReference type="PANTHER" id="PTHR47561:SF1">
    <property type="entry name" value="POLYSACCHARIDE DEACETYLASE FAMILY PROTEIN (AFU_ORTHOLOGUE AFUA_6G05030)"/>
    <property type="match status" value="1"/>
</dbReference>
<dbReference type="InterPro" id="IPR011330">
    <property type="entry name" value="Glyco_hydro/deAcase_b/a-brl"/>
</dbReference>
<accession>A0A1C6IRV0</accession>
<dbReference type="GO" id="GO:0016810">
    <property type="term" value="F:hydrolase activity, acting on carbon-nitrogen (but not peptide) bonds"/>
    <property type="evidence" value="ECO:0007669"/>
    <property type="project" value="InterPro"/>
</dbReference>
<keyword evidence="2" id="KW-0624">Polysaccharide degradation</keyword>
<dbReference type="PROSITE" id="PS51677">
    <property type="entry name" value="NODB"/>
    <property type="match status" value="1"/>
</dbReference>
<keyword evidence="2" id="KW-0119">Carbohydrate metabolism</keyword>
<protein>
    <submittedName>
        <fullName evidence="2">Bifunctional xylanase/deacetylase</fullName>
    </submittedName>
</protein>